<accession>A0A1G5SIJ8</accession>
<organism evidence="1 2">
    <name type="scientific">Nitrosomonas mobilis</name>
    <dbReference type="NCBI Taxonomy" id="51642"/>
    <lineage>
        <taxon>Bacteria</taxon>
        <taxon>Pseudomonadati</taxon>
        <taxon>Pseudomonadota</taxon>
        <taxon>Betaproteobacteria</taxon>
        <taxon>Nitrosomonadales</taxon>
        <taxon>Nitrosomonadaceae</taxon>
        <taxon>Nitrosomonas</taxon>
    </lineage>
</organism>
<name>A0A1G5SIJ8_9PROT</name>
<evidence type="ECO:0000313" key="1">
    <source>
        <dbReference type="EMBL" id="SCZ86189.1"/>
    </source>
</evidence>
<dbReference type="Proteomes" id="UP000198729">
    <property type="component" value="Unassembled WGS sequence"/>
</dbReference>
<keyword evidence="2" id="KW-1185">Reference proteome</keyword>
<sequence length="53" mass="5783">MGWLVQLISQTSLSVALQLLLKMYSNIQTTYLLYVTPSKASVGASGSSREFTV</sequence>
<proteinExistence type="predicted"/>
<protein>
    <submittedName>
        <fullName evidence="1">Uncharacterized protein</fullName>
    </submittedName>
</protein>
<dbReference type="EMBL" id="FMWO01000058">
    <property type="protein sequence ID" value="SCZ86189.1"/>
    <property type="molecule type" value="Genomic_DNA"/>
</dbReference>
<dbReference type="AlphaFoldDB" id="A0A1G5SIJ8"/>
<dbReference type="STRING" id="51642.NSMM_50004"/>
<gene>
    <name evidence="1" type="ORF">NSMM_50004</name>
</gene>
<reference evidence="1 2" key="1">
    <citation type="submission" date="2016-10" db="EMBL/GenBank/DDBJ databases">
        <authorList>
            <person name="de Groot N.N."/>
        </authorList>
    </citation>
    <scope>NUCLEOTIDE SEQUENCE [LARGE SCALE GENOMIC DNA]</scope>
    <source>
        <strain evidence="1">1</strain>
    </source>
</reference>
<evidence type="ECO:0000313" key="2">
    <source>
        <dbReference type="Proteomes" id="UP000198729"/>
    </source>
</evidence>